<feature type="transmembrane region" description="Helical" evidence="8">
    <location>
        <begin position="239"/>
        <end position="262"/>
    </location>
</feature>
<gene>
    <name evidence="9" type="ORF">FRX94_10370</name>
</gene>
<reference evidence="9 10" key="1">
    <citation type="submission" date="2019-08" db="EMBL/GenBank/DDBJ databases">
        <authorList>
            <person name="Lei W."/>
        </authorList>
    </citation>
    <scope>NUCLEOTIDE SEQUENCE [LARGE SCALE GENOMIC DNA]</scope>
    <source>
        <strain evidence="9 10">CCUG 58627</strain>
    </source>
</reference>
<keyword evidence="2" id="KW-1003">Cell membrane</keyword>
<dbReference type="EMBL" id="VOHM01000025">
    <property type="protein sequence ID" value="TWT22885.1"/>
    <property type="molecule type" value="Genomic_DNA"/>
</dbReference>
<feature type="transmembrane region" description="Helical" evidence="8">
    <location>
        <begin position="198"/>
        <end position="227"/>
    </location>
</feature>
<dbReference type="AlphaFoldDB" id="A0A5C5UBD3"/>
<dbReference type="Proteomes" id="UP000320791">
    <property type="component" value="Unassembled WGS sequence"/>
</dbReference>
<keyword evidence="3" id="KW-0808">Transferase</keyword>
<evidence type="ECO:0000256" key="7">
    <source>
        <dbReference type="ARBA" id="ARBA00024033"/>
    </source>
</evidence>
<dbReference type="GO" id="GO:0005886">
    <property type="term" value="C:plasma membrane"/>
    <property type="evidence" value="ECO:0007669"/>
    <property type="project" value="UniProtKB-SubCell"/>
</dbReference>
<name>A0A5C5UBD3_9CORY</name>
<dbReference type="InterPro" id="IPR018584">
    <property type="entry name" value="GT87"/>
</dbReference>
<evidence type="ECO:0000256" key="1">
    <source>
        <dbReference type="ARBA" id="ARBA00004651"/>
    </source>
</evidence>
<organism evidence="9 10">
    <name type="scientific">Corynebacterium canis</name>
    <dbReference type="NCBI Taxonomy" id="679663"/>
    <lineage>
        <taxon>Bacteria</taxon>
        <taxon>Bacillati</taxon>
        <taxon>Actinomycetota</taxon>
        <taxon>Actinomycetes</taxon>
        <taxon>Mycobacteriales</taxon>
        <taxon>Corynebacteriaceae</taxon>
        <taxon>Corynebacterium</taxon>
    </lineage>
</organism>
<comment type="similarity">
    <text evidence="7">Belongs to the glycosyltransferase 87 family.</text>
</comment>
<comment type="caution">
    <text evidence="9">The sequence shown here is derived from an EMBL/GenBank/DDBJ whole genome shotgun (WGS) entry which is preliminary data.</text>
</comment>
<dbReference type="InterPro" id="IPR016570">
    <property type="entry name" value="UCP010361"/>
</dbReference>
<proteinExistence type="inferred from homology"/>
<dbReference type="OrthoDB" id="3348156at2"/>
<evidence type="ECO:0000256" key="4">
    <source>
        <dbReference type="ARBA" id="ARBA00022692"/>
    </source>
</evidence>
<evidence type="ECO:0000256" key="2">
    <source>
        <dbReference type="ARBA" id="ARBA00022475"/>
    </source>
</evidence>
<keyword evidence="6 8" id="KW-0472">Membrane</keyword>
<evidence type="ECO:0000256" key="3">
    <source>
        <dbReference type="ARBA" id="ARBA00022679"/>
    </source>
</evidence>
<evidence type="ECO:0000313" key="9">
    <source>
        <dbReference type="EMBL" id="TWT22885.1"/>
    </source>
</evidence>
<keyword evidence="5 8" id="KW-1133">Transmembrane helix</keyword>
<feature type="transmembrane region" description="Helical" evidence="8">
    <location>
        <begin position="334"/>
        <end position="356"/>
    </location>
</feature>
<evidence type="ECO:0000256" key="5">
    <source>
        <dbReference type="ARBA" id="ARBA00022989"/>
    </source>
</evidence>
<comment type="subcellular location">
    <subcellularLocation>
        <location evidence="1">Cell membrane</location>
        <topology evidence="1">Multi-pass membrane protein</topology>
    </subcellularLocation>
</comment>
<dbReference type="RefSeq" id="WP_146325264.1">
    <property type="nucleotide sequence ID" value="NZ_BAABLR010000067.1"/>
</dbReference>
<feature type="transmembrane region" description="Helical" evidence="8">
    <location>
        <begin position="363"/>
        <end position="382"/>
    </location>
</feature>
<feature type="transmembrane region" description="Helical" evidence="8">
    <location>
        <begin position="434"/>
        <end position="454"/>
    </location>
</feature>
<keyword evidence="10" id="KW-1185">Reference proteome</keyword>
<feature type="transmembrane region" description="Helical" evidence="8">
    <location>
        <begin position="402"/>
        <end position="422"/>
    </location>
</feature>
<feature type="transmembrane region" description="Helical" evidence="8">
    <location>
        <begin position="166"/>
        <end position="186"/>
    </location>
</feature>
<evidence type="ECO:0000256" key="6">
    <source>
        <dbReference type="ARBA" id="ARBA00023136"/>
    </source>
</evidence>
<dbReference type="GO" id="GO:0016758">
    <property type="term" value="F:hexosyltransferase activity"/>
    <property type="evidence" value="ECO:0007669"/>
    <property type="project" value="InterPro"/>
</dbReference>
<sequence>MKTQTSILDRDTHRVQPAHTEPAAQSFVEFLGGPMGRFAAIGRARFFTPQRTLIITALLFLGAGFFTKANCMVGTRVDWGVQLDWSGRRQYLSACYNDIVPLYGAEGLDQGAVPYFYSWVEDGVVRFMEYPVLAGLFQWINATITRFTYPLLDHIAPGHTLPEAGLYFIITALALTTFWLLAVIMVRELTGNRVWDTVLMAASPLVAVHAFTNFDTPSIALTVAAMLAVKKGKLWRAGVWIGLGCAFKLWPIFLLGAYLALALRYRRLGAWLKLLAGACIAWLVVNVPLIILAPAGWAEFFRLNQRRGWEGTTVYAVVSRVTGWQGFDAPGSSAILNAVSLAAFVFCCVLILYAGLKSPKQPRVAELAMLIVVAFLMTNKVWSPQYSLWLVPLVVLAVPRWRLAWCWMCAEAAVWPILMWHMLGVEDKGINHELLDVVILIRGGLLLALTVLVLRQLWGRSVDPVLEAHGGQDPLAGPFVARSTSHV</sequence>
<keyword evidence="4 8" id="KW-0812">Transmembrane</keyword>
<dbReference type="PIRSF" id="PIRSF010361">
    <property type="entry name" value="UCP010361"/>
    <property type="match status" value="1"/>
</dbReference>
<feature type="transmembrane region" description="Helical" evidence="8">
    <location>
        <begin position="274"/>
        <end position="297"/>
    </location>
</feature>
<evidence type="ECO:0000256" key="8">
    <source>
        <dbReference type="SAM" id="Phobius"/>
    </source>
</evidence>
<protein>
    <submittedName>
        <fullName evidence="9">DUF2029 domain-containing protein</fullName>
    </submittedName>
</protein>
<feature type="transmembrane region" description="Helical" evidence="8">
    <location>
        <begin position="53"/>
        <end position="75"/>
    </location>
</feature>
<accession>A0A5C5UBD3</accession>
<dbReference type="Pfam" id="PF09594">
    <property type="entry name" value="GT87"/>
    <property type="match status" value="1"/>
</dbReference>
<evidence type="ECO:0000313" key="10">
    <source>
        <dbReference type="Proteomes" id="UP000320791"/>
    </source>
</evidence>